<keyword evidence="4" id="KW-1015">Disulfide bond</keyword>
<evidence type="ECO:0000313" key="7">
    <source>
        <dbReference type="EMBL" id="KZX11723.1"/>
    </source>
</evidence>
<keyword evidence="3 7" id="KW-0560">Oxidoreductase</keyword>
<dbReference type="SUPFAM" id="SSF51905">
    <property type="entry name" value="FAD/NAD(P)-binding domain"/>
    <property type="match status" value="1"/>
</dbReference>
<dbReference type="Proteomes" id="UP000077245">
    <property type="component" value="Unassembled WGS sequence"/>
</dbReference>
<dbReference type="AlphaFoldDB" id="A0A166A8U5"/>
<keyword evidence="5" id="KW-0676">Redox-active center</keyword>
<evidence type="ECO:0000256" key="3">
    <source>
        <dbReference type="ARBA" id="ARBA00023002"/>
    </source>
</evidence>
<sequence>MLLGGNVLEKHDLIIVGAGPAGLTASIYAGRAGLNTLLIDKGICGGLGLEVPSMENFPGFEMISGLTLIRKMKKQAERHCKIYENQEVLNITKVENGFEIESIKDKYFSKAIILAMGTKHRKLDVPGENKFIGRGVSYCATCDGPLFAQKDVIIVGGGNSAIQEGIFLSNIGAKVTIIHRRGQLRGENYLQQRIKDVGMKAVLNSEIVEIKGENFVESVIIKNDKGELSEIKTDGVFISIGLIPINDLAIGLGLKLDEEKHISTDKQQRTNIPFVYSAGDITNGLKQWVVACSEGAIASTSAYSDLENIF</sequence>
<dbReference type="InterPro" id="IPR023753">
    <property type="entry name" value="FAD/NAD-binding_dom"/>
</dbReference>
<dbReference type="Pfam" id="PF07992">
    <property type="entry name" value="Pyr_redox_2"/>
    <property type="match status" value="1"/>
</dbReference>
<name>A0A166A8U5_9EURY</name>
<keyword evidence="2" id="KW-0274">FAD</keyword>
<evidence type="ECO:0000256" key="1">
    <source>
        <dbReference type="ARBA" id="ARBA00022630"/>
    </source>
</evidence>
<dbReference type="PATRIC" id="fig|49547.3.peg.1403"/>
<evidence type="ECO:0000256" key="2">
    <source>
        <dbReference type="ARBA" id="ARBA00022827"/>
    </source>
</evidence>
<dbReference type="Gene3D" id="3.50.50.60">
    <property type="entry name" value="FAD/NAD(P)-binding domain"/>
    <property type="match status" value="2"/>
</dbReference>
<dbReference type="EC" id="1.8.1.9" evidence="7"/>
<dbReference type="EMBL" id="LWMV01000181">
    <property type="protein sequence ID" value="KZX11723.1"/>
    <property type="molecule type" value="Genomic_DNA"/>
</dbReference>
<dbReference type="STRING" id="49547.MBCUR_13100"/>
<dbReference type="InterPro" id="IPR036188">
    <property type="entry name" value="FAD/NAD-bd_sf"/>
</dbReference>
<dbReference type="InterPro" id="IPR008255">
    <property type="entry name" value="Pyr_nucl-diS_OxRdtase_2_AS"/>
</dbReference>
<evidence type="ECO:0000256" key="5">
    <source>
        <dbReference type="ARBA" id="ARBA00023284"/>
    </source>
</evidence>
<evidence type="ECO:0000313" key="8">
    <source>
        <dbReference type="Proteomes" id="UP000077245"/>
    </source>
</evidence>
<accession>A0A166A8U5</accession>
<evidence type="ECO:0000259" key="6">
    <source>
        <dbReference type="Pfam" id="PF07992"/>
    </source>
</evidence>
<dbReference type="PROSITE" id="PS00573">
    <property type="entry name" value="PYRIDINE_REDOX_2"/>
    <property type="match status" value="1"/>
</dbReference>
<proteinExistence type="predicted"/>
<dbReference type="PANTHER" id="PTHR48105">
    <property type="entry name" value="THIOREDOXIN REDUCTASE 1-RELATED-RELATED"/>
    <property type="match status" value="1"/>
</dbReference>
<keyword evidence="8" id="KW-1185">Reference proteome</keyword>
<dbReference type="PRINTS" id="PR00469">
    <property type="entry name" value="PNDRDTASEII"/>
</dbReference>
<reference evidence="7 8" key="1">
    <citation type="submission" date="2016-04" db="EMBL/GenBank/DDBJ databases">
        <title>Genome sequence of Methanobrevibacter curvatus DSM 11111.</title>
        <authorList>
            <person name="Poehlein A."/>
            <person name="Seedorf H."/>
            <person name="Daniel R."/>
        </authorList>
    </citation>
    <scope>NUCLEOTIDE SEQUENCE [LARGE SCALE GENOMIC DNA]</scope>
    <source>
        <strain evidence="7 8">DSM 11111</strain>
    </source>
</reference>
<comment type="caution">
    <text evidence="7">The sequence shown here is derived from an EMBL/GenBank/DDBJ whole genome shotgun (WGS) entry which is preliminary data.</text>
</comment>
<evidence type="ECO:0000256" key="4">
    <source>
        <dbReference type="ARBA" id="ARBA00023157"/>
    </source>
</evidence>
<dbReference type="InterPro" id="IPR050097">
    <property type="entry name" value="Ferredoxin-NADP_redctase_2"/>
</dbReference>
<gene>
    <name evidence="7" type="primary">trxB</name>
    <name evidence="7" type="ORF">MBCUR_13100</name>
</gene>
<feature type="domain" description="FAD/NAD(P)-binding" evidence="6">
    <location>
        <begin position="12"/>
        <end position="295"/>
    </location>
</feature>
<dbReference type="PRINTS" id="PR00368">
    <property type="entry name" value="FADPNR"/>
</dbReference>
<protein>
    <submittedName>
        <fullName evidence="7">Thioredoxin reductase</fullName>
        <ecNumber evidence="7">1.8.1.9</ecNumber>
    </submittedName>
</protein>
<dbReference type="GO" id="GO:0004791">
    <property type="term" value="F:thioredoxin-disulfide reductase (NADPH) activity"/>
    <property type="evidence" value="ECO:0007669"/>
    <property type="project" value="UniProtKB-EC"/>
</dbReference>
<organism evidence="7 8">
    <name type="scientific">Methanobrevibacter curvatus</name>
    <dbReference type="NCBI Taxonomy" id="49547"/>
    <lineage>
        <taxon>Archaea</taxon>
        <taxon>Methanobacteriati</taxon>
        <taxon>Methanobacteriota</taxon>
        <taxon>Methanomada group</taxon>
        <taxon>Methanobacteria</taxon>
        <taxon>Methanobacteriales</taxon>
        <taxon>Methanobacteriaceae</taxon>
        <taxon>Methanobrevibacter</taxon>
    </lineage>
</organism>
<keyword evidence="1" id="KW-0285">Flavoprotein</keyword>